<evidence type="ECO:0000313" key="2">
    <source>
        <dbReference type="EMBL" id="KAK4207935.1"/>
    </source>
</evidence>
<evidence type="ECO:0000313" key="3">
    <source>
        <dbReference type="Proteomes" id="UP001301769"/>
    </source>
</evidence>
<dbReference type="Pfam" id="PF01814">
    <property type="entry name" value="Hemerythrin"/>
    <property type="match status" value="1"/>
</dbReference>
<name>A0AAN6XYI3_9PEZI</name>
<reference evidence="2" key="2">
    <citation type="submission" date="2023-05" db="EMBL/GenBank/DDBJ databases">
        <authorList>
            <consortium name="Lawrence Berkeley National Laboratory"/>
            <person name="Steindorff A."/>
            <person name="Hensen N."/>
            <person name="Bonometti L."/>
            <person name="Westerberg I."/>
            <person name="Brannstrom I.O."/>
            <person name="Guillou S."/>
            <person name="Cros-Aarteil S."/>
            <person name="Calhoun S."/>
            <person name="Haridas S."/>
            <person name="Kuo A."/>
            <person name="Mondo S."/>
            <person name="Pangilinan J."/>
            <person name="Riley R."/>
            <person name="Labutti K."/>
            <person name="Andreopoulos B."/>
            <person name="Lipzen A."/>
            <person name="Chen C."/>
            <person name="Yanf M."/>
            <person name="Daum C."/>
            <person name="Ng V."/>
            <person name="Clum A."/>
            <person name="Ohm R."/>
            <person name="Martin F."/>
            <person name="Silar P."/>
            <person name="Natvig D."/>
            <person name="Lalanne C."/>
            <person name="Gautier V."/>
            <person name="Ament-Velasquez S.L."/>
            <person name="Kruys A."/>
            <person name="Hutchinson M.I."/>
            <person name="Powell A.J."/>
            <person name="Barry K."/>
            <person name="Miller A.N."/>
            <person name="Grigoriev I.V."/>
            <person name="Debuchy R."/>
            <person name="Gladieux P."/>
            <person name="Thoren M.H."/>
            <person name="Johannesson H."/>
        </authorList>
    </citation>
    <scope>NUCLEOTIDE SEQUENCE</scope>
    <source>
        <strain evidence="2">PSN293</strain>
    </source>
</reference>
<feature type="domain" description="Hemerythrin-like" evidence="1">
    <location>
        <begin position="34"/>
        <end position="155"/>
    </location>
</feature>
<dbReference type="PANTHER" id="PTHR38048">
    <property type="entry name" value="EXPRESSED PROTEIN"/>
    <property type="match status" value="1"/>
</dbReference>
<proteinExistence type="predicted"/>
<protein>
    <recommendedName>
        <fullName evidence="1">Hemerythrin-like domain-containing protein</fullName>
    </recommendedName>
</protein>
<dbReference type="InterPro" id="IPR012312">
    <property type="entry name" value="Hemerythrin-like"/>
</dbReference>
<accession>A0AAN6XYI3</accession>
<gene>
    <name evidence="2" type="ORF">QBC37DRAFT_432703</name>
</gene>
<dbReference type="AlphaFoldDB" id="A0AAN6XYI3"/>
<dbReference type="Proteomes" id="UP001301769">
    <property type="component" value="Unassembled WGS sequence"/>
</dbReference>
<reference evidence="2" key="1">
    <citation type="journal article" date="2023" name="Mol. Phylogenet. Evol.">
        <title>Genome-scale phylogeny and comparative genomics of the fungal order Sordariales.</title>
        <authorList>
            <person name="Hensen N."/>
            <person name="Bonometti L."/>
            <person name="Westerberg I."/>
            <person name="Brannstrom I.O."/>
            <person name="Guillou S."/>
            <person name="Cros-Aarteil S."/>
            <person name="Calhoun S."/>
            <person name="Haridas S."/>
            <person name="Kuo A."/>
            <person name="Mondo S."/>
            <person name="Pangilinan J."/>
            <person name="Riley R."/>
            <person name="LaButti K."/>
            <person name="Andreopoulos B."/>
            <person name="Lipzen A."/>
            <person name="Chen C."/>
            <person name="Yan M."/>
            <person name="Daum C."/>
            <person name="Ng V."/>
            <person name="Clum A."/>
            <person name="Steindorff A."/>
            <person name="Ohm R.A."/>
            <person name="Martin F."/>
            <person name="Silar P."/>
            <person name="Natvig D.O."/>
            <person name="Lalanne C."/>
            <person name="Gautier V."/>
            <person name="Ament-Velasquez S.L."/>
            <person name="Kruys A."/>
            <person name="Hutchinson M.I."/>
            <person name="Powell A.J."/>
            <person name="Barry K."/>
            <person name="Miller A.N."/>
            <person name="Grigoriev I.V."/>
            <person name="Debuchy R."/>
            <person name="Gladieux P."/>
            <person name="Hiltunen Thoren M."/>
            <person name="Johannesson H."/>
        </authorList>
    </citation>
    <scope>NUCLEOTIDE SEQUENCE</scope>
    <source>
        <strain evidence="2">PSN293</strain>
    </source>
</reference>
<keyword evidence="3" id="KW-1185">Reference proteome</keyword>
<dbReference type="Gene3D" id="1.20.120.520">
    <property type="entry name" value="nmb1532 protein domain like"/>
    <property type="match status" value="1"/>
</dbReference>
<dbReference type="InterPro" id="IPR053206">
    <property type="entry name" value="Dimeric_xanthone_biosynth"/>
</dbReference>
<sequence length="256" mass="29612">MARRWADEPFALIPIDSIKSDSPVTLWMARQMGSSHNNILRVLNSMYNQAPYVKKEDDQRDLLELTLFWIDWIDNLHRAEETILFPLIGEVTGGPNIMEANIQQHEAFQPGFDKLQEYATACLDPSESAVSFNAEQYVNLVDAFVYEFRQHLVDEVASFAAIDVAGDEATERALKKAYVDFDAQMRAESDKNKMLPMVLGSSDTEFEGGAHFWPEVPAWARYMVHHYFERRYRNVWRLLPSDTWGRRRELAFGPSR</sequence>
<dbReference type="PANTHER" id="PTHR38048:SF2">
    <property type="entry name" value="HEMERYTHRIN-LIKE DOMAIN-CONTAINING PROTEIN"/>
    <property type="match status" value="1"/>
</dbReference>
<evidence type="ECO:0000259" key="1">
    <source>
        <dbReference type="Pfam" id="PF01814"/>
    </source>
</evidence>
<comment type="caution">
    <text evidence="2">The sequence shown here is derived from an EMBL/GenBank/DDBJ whole genome shotgun (WGS) entry which is preliminary data.</text>
</comment>
<dbReference type="EMBL" id="MU858266">
    <property type="protein sequence ID" value="KAK4207935.1"/>
    <property type="molecule type" value="Genomic_DNA"/>
</dbReference>
<organism evidence="2 3">
    <name type="scientific">Rhypophila decipiens</name>
    <dbReference type="NCBI Taxonomy" id="261697"/>
    <lineage>
        <taxon>Eukaryota</taxon>
        <taxon>Fungi</taxon>
        <taxon>Dikarya</taxon>
        <taxon>Ascomycota</taxon>
        <taxon>Pezizomycotina</taxon>
        <taxon>Sordariomycetes</taxon>
        <taxon>Sordariomycetidae</taxon>
        <taxon>Sordariales</taxon>
        <taxon>Naviculisporaceae</taxon>
        <taxon>Rhypophila</taxon>
    </lineage>
</organism>